<evidence type="ECO:0000313" key="4">
    <source>
        <dbReference type="Proteomes" id="UP000319771"/>
    </source>
</evidence>
<evidence type="ECO:0000259" key="2">
    <source>
        <dbReference type="Pfam" id="PF07853"/>
    </source>
</evidence>
<name>A0A538UCD6_UNCEI</name>
<dbReference type="Pfam" id="PF07853">
    <property type="entry name" value="DUF1648"/>
    <property type="match status" value="1"/>
</dbReference>
<dbReference type="AlphaFoldDB" id="A0A538UCD6"/>
<keyword evidence="1" id="KW-1133">Transmembrane helix</keyword>
<evidence type="ECO:0000256" key="1">
    <source>
        <dbReference type="SAM" id="Phobius"/>
    </source>
</evidence>
<comment type="caution">
    <text evidence="3">The sequence shown here is derived from an EMBL/GenBank/DDBJ whole genome shotgun (WGS) entry which is preliminary data.</text>
</comment>
<dbReference type="InterPro" id="IPR012867">
    <property type="entry name" value="DUF1648"/>
</dbReference>
<proteinExistence type="predicted"/>
<protein>
    <submittedName>
        <fullName evidence="3">DUF1648 domain-containing protein</fullName>
    </submittedName>
</protein>
<evidence type="ECO:0000313" key="3">
    <source>
        <dbReference type="EMBL" id="TMQ73554.1"/>
    </source>
</evidence>
<feature type="transmembrane region" description="Helical" evidence="1">
    <location>
        <begin position="68"/>
        <end position="88"/>
    </location>
</feature>
<reference evidence="3 4" key="1">
    <citation type="journal article" date="2019" name="Nat. Microbiol.">
        <title>Mediterranean grassland soil C-N compound turnover is dependent on rainfall and depth, and is mediated by genomically divergent microorganisms.</title>
        <authorList>
            <person name="Diamond S."/>
            <person name="Andeer P.F."/>
            <person name="Li Z."/>
            <person name="Crits-Christoph A."/>
            <person name="Burstein D."/>
            <person name="Anantharaman K."/>
            <person name="Lane K.R."/>
            <person name="Thomas B.C."/>
            <person name="Pan C."/>
            <person name="Northen T.R."/>
            <person name="Banfield J.F."/>
        </authorList>
    </citation>
    <scope>NUCLEOTIDE SEQUENCE [LARGE SCALE GENOMIC DNA]</scope>
    <source>
        <strain evidence="3">WS_11</strain>
    </source>
</reference>
<feature type="domain" description="DUF1648" evidence="2">
    <location>
        <begin position="3"/>
        <end position="48"/>
    </location>
</feature>
<keyword evidence="1" id="KW-0812">Transmembrane</keyword>
<dbReference type="EMBL" id="VBPB01000062">
    <property type="protein sequence ID" value="TMQ73554.1"/>
    <property type="molecule type" value="Genomic_DNA"/>
</dbReference>
<sequence length="106" mass="11659">MWLLLAAMFVLAALTWPGAPERIPVHWNLHMQVDRYGGRFEGLLGLPRVFVVEGLAFMAAGLLRTPWALVASCALLVAGIVLLFVYSYRVWRADPDKLPPAGTTPA</sequence>
<keyword evidence="1" id="KW-0472">Membrane</keyword>
<accession>A0A538UCD6</accession>
<gene>
    <name evidence="3" type="ORF">E6K81_04175</name>
</gene>
<organism evidence="3 4">
    <name type="scientific">Eiseniibacteriota bacterium</name>
    <dbReference type="NCBI Taxonomy" id="2212470"/>
    <lineage>
        <taxon>Bacteria</taxon>
        <taxon>Candidatus Eiseniibacteriota</taxon>
    </lineage>
</organism>
<dbReference type="Proteomes" id="UP000319771">
    <property type="component" value="Unassembled WGS sequence"/>
</dbReference>